<dbReference type="GO" id="GO:0009767">
    <property type="term" value="P:photosynthetic electron transport chain"/>
    <property type="evidence" value="ECO:0007669"/>
    <property type="project" value="InterPro"/>
</dbReference>
<dbReference type="InterPro" id="IPR044900">
    <property type="entry name" value="PSII_PsbC_sf"/>
</dbReference>
<accession>A0A7J9EC19</accession>
<dbReference type="GO" id="GO:0016168">
    <property type="term" value="F:chlorophyll binding"/>
    <property type="evidence" value="ECO:0007669"/>
    <property type="project" value="InterPro"/>
</dbReference>
<dbReference type="Proteomes" id="UP000593568">
    <property type="component" value="Unassembled WGS sequence"/>
</dbReference>
<name>A0A7J9EC19_9ROSI</name>
<keyword evidence="2" id="KW-1185">Reference proteome</keyword>
<reference evidence="1 2" key="1">
    <citation type="journal article" date="2019" name="Genome Biol. Evol.">
        <title>Insights into the evolution of the New World diploid cottons (Gossypium, subgenus Houzingenia) based on genome sequencing.</title>
        <authorList>
            <person name="Grover C.E."/>
            <person name="Arick M.A. 2nd"/>
            <person name="Thrash A."/>
            <person name="Conover J.L."/>
            <person name="Sanders W.S."/>
            <person name="Peterson D.G."/>
            <person name="Frelichowski J.E."/>
            <person name="Scheffler J.A."/>
            <person name="Scheffler B.E."/>
            <person name="Wendel J.F."/>
        </authorList>
    </citation>
    <scope>NUCLEOTIDE SEQUENCE [LARGE SCALE GENOMIC DNA]</scope>
    <source>
        <strain evidence="1">8</strain>
        <tissue evidence="1">Leaf</tissue>
    </source>
</reference>
<feature type="non-terminal residue" evidence="1">
    <location>
        <position position="1"/>
    </location>
</feature>
<sequence length="37" mass="4247">FNNTIYPSEFYEPTGPKASQAQAFTFLFKYQRLGANV</sequence>
<evidence type="ECO:0000313" key="2">
    <source>
        <dbReference type="Proteomes" id="UP000593568"/>
    </source>
</evidence>
<dbReference type="GO" id="GO:0009521">
    <property type="term" value="C:photosystem"/>
    <property type="evidence" value="ECO:0007669"/>
    <property type="project" value="InterPro"/>
</dbReference>
<proteinExistence type="predicted"/>
<dbReference type="EMBL" id="JABEZW010000007">
    <property type="protein sequence ID" value="MBA0770441.1"/>
    <property type="molecule type" value="Genomic_DNA"/>
</dbReference>
<organism evidence="1 2">
    <name type="scientific">Gossypium trilobum</name>
    <dbReference type="NCBI Taxonomy" id="34281"/>
    <lineage>
        <taxon>Eukaryota</taxon>
        <taxon>Viridiplantae</taxon>
        <taxon>Streptophyta</taxon>
        <taxon>Embryophyta</taxon>
        <taxon>Tracheophyta</taxon>
        <taxon>Spermatophyta</taxon>
        <taxon>Magnoliopsida</taxon>
        <taxon>eudicotyledons</taxon>
        <taxon>Gunneridae</taxon>
        <taxon>Pentapetalae</taxon>
        <taxon>rosids</taxon>
        <taxon>malvids</taxon>
        <taxon>Malvales</taxon>
        <taxon>Malvaceae</taxon>
        <taxon>Malvoideae</taxon>
        <taxon>Gossypium</taxon>
    </lineage>
</organism>
<dbReference type="InterPro" id="IPR036001">
    <property type="entry name" value="PS_II_antenna-like_sf"/>
</dbReference>
<dbReference type="AlphaFoldDB" id="A0A7J9EC19"/>
<protein>
    <submittedName>
        <fullName evidence="1">Uncharacterized protein</fullName>
    </submittedName>
</protein>
<feature type="non-terminal residue" evidence="1">
    <location>
        <position position="37"/>
    </location>
</feature>
<gene>
    <name evidence="1" type="ORF">Gotri_019076</name>
</gene>
<comment type="caution">
    <text evidence="1">The sequence shown here is derived from an EMBL/GenBank/DDBJ whole genome shotgun (WGS) entry which is preliminary data.</text>
</comment>
<dbReference type="SUPFAM" id="SSF161077">
    <property type="entry name" value="Photosystem II antenna protein-like"/>
    <property type="match status" value="1"/>
</dbReference>
<evidence type="ECO:0000313" key="1">
    <source>
        <dbReference type="EMBL" id="MBA0770441.1"/>
    </source>
</evidence>
<dbReference type="Gene3D" id="1.10.10.670">
    <property type="entry name" value="photosystem ii from thermosynechococcus elongatus"/>
    <property type="match status" value="1"/>
</dbReference>